<dbReference type="PROSITE" id="PS50112">
    <property type="entry name" value="PAS"/>
    <property type="match status" value="1"/>
</dbReference>
<feature type="transmembrane region" description="Helical" evidence="3">
    <location>
        <begin position="202"/>
        <end position="223"/>
    </location>
</feature>
<dbReference type="Gene3D" id="3.30.450.20">
    <property type="entry name" value="PAS domain"/>
    <property type="match status" value="1"/>
</dbReference>
<dbReference type="GO" id="GO:0003824">
    <property type="term" value="F:catalytic activity"/>
    <property type="evidence" value="ECO:0007669"/>
    <property type="project" value="UniProtKB-ARBA"/>
</dbReference>
<reference evidence="9 10" key="1">
    <citation type="journal article" date="2012" name="Plant Soil">
        <title>Screening of plant growth-promoting traits in arsenic-resistant bacteria isolated from the rhizosphere of soybean plants from Argentinean agricultural soil.</title>
        <authorList>
            <person name="Wevar Oller A.L."/>
            <person name="Talano M.A."/>
            <person name="Agostini E."/>
        </authorList>
    </citation>
    <scope>NUCLEOTIDE SEQUENCE [LARGE SCALE GENOMIC DNA]</scope>
    <source>
        <strain evidence="9 10">AW4</strain>
    </source>
</reference>
<keyword evidence="3" id="KW-0812">Transmembrane</keyword>
<dbReference type="AlphaFoldDB" id="A0A923FZG4"/>
<dbReference type="InterPro" id="IPR013767">
    <property type="entry name" value="PAS_fold"/>
</dbReference>
<dbReference type="SMART" id="SM00267">
    <property type="entry name" value="GGDEF"/>
    <property type="match status" value="1"/>
</dbReference>
<dbReference type="Proteomes" id="UP000599879">
    <property type="component" value="Unassembled WGS sequence"/>
</dbReference>
<dbReference type="CDD" id="cd01949">
    <property type="entry name" value="GGDEF"/>
    <property type="match status" value="1"/>
</dbReference>
<dbReference type="InterPro" id="IPR000160">
    <property type="entry name" value="GGDEF_dom"/>
</dbReference>
<dbReference type="CDD" id="cd01948">
    <property type="entry name" value="EAL"/>
    <property type="match status" value="1"/>
</dbReference>
<comment type="cofactor">
    <cofactor evidence="1">
        <name>Mg(2+)</name>
        <dbReference type="ChEBI" id="CHEBI:18420"/>
    </cofactor>
</comment>
<reference evidence="7" key="3">
    <citation type="submission" date="2020-07" db="EMBL/GenBank/DDBJ databases">
        <authorList>
            <person name="Lood C."/>
            <person name="Girard L."/>
        </authorList>
    </citation>
    <scope>NUCLEOTIDE SEQUENCE</scope>
    <source>
        <strain evidence="7">SWRI10</strain>
    </source>
</reference>
<reference evidence="8" key="4">
    <citation type="submission" date="2021-06" db="EMBL/GenBank/DDBJ databases">
        <title>Updating the genus Pseudomonas: Description of 43 new species and partition of the Pseudomonas putida group.</title>
        <authorList>
            <person name="Girard L."/>
            <person name="Lood C."/>
            <person name="Vandamme P."/>
            <person name="Rokni-Zadeh H."/>
            <person name="Van Noort V."/>
            <person name="Hofte M."/>
            <person name="Lavigne R."/>
            <person name="De Mot R."/>
        </authorList>
    </citation>
    <scope>NUCLEOTIDE SEQUENCE</scope>
    <source>
        <strain evidence="8">SWRI10</strain>
    </source>
</reference>
<dbReference type="InterPro" id="IPR035919">
    <property type="entry name" value="EAL_sf"/>
</dbReference>
<dbReference type="SUPFAM" id="SSF141868">
    <property type="entry name" value="EAL domain-like"/>
    <property type="match status" value="1"/>
</dbReference>
<evidence type="ECO:0000313" key="7">
    <source>
        <dbReference type="EMBL" id="MBC3441200.1"/>
    </source>
</evidence>
<dbReference type="Pfam" id="PF00989">
    <property type="entry name" value="PAS"/>
    <property type="match status" value="1"/>
</dbReference>
<organism evidence="7">
    <name type="scientific">Pseudomonas urmiensis</name>
    <dbReference type="NCBI Taxonomy" id="2745493"/>
    <lineage>
        <taxon>Bacteria</taxon>
        <taxon>Pseudomonadati</taxon>
        <taxon>Pseudomonadota</taxon>
        <taxon>Gammaproteobacteria</taxon>
        <taxon>Pseudomonadales</taxon>
        <taxon>Pseudomonadaceae</taxon>
        <taxon>Pseudomonas</taxon>
    </lineage>
</organism>
<dbReference type="PANTHER" id="PTHR44757">
    <property type="entry name" value="DIGUANYLATE CYCLASE DGCP"/>
    <property type="match status" value="1"/>
</dbReference>
<keyword evidence="3" id="KW-0472">Membrane</keyword>
<reference evidence="9" key="5">
    <citation type="submission" date="2021-07" db="EMBL/GenBank/DDBJ databases">
        <authorList>
            <person name="Wevar Oller A.L."/>
            <person name="Talano M.A."/>
            <person name="Torres Tejerizo G.A."/>
            <person name="Agostini E."/>
        </authorList>
    </citation>
    <scope>NUCLEOTIDE SEQUENCE</scope>
    <source>
        <strain evidence="9">AW4</strain>
    </source>
</reference>
<proteinExistence type="predicted"/>
<evidence type="ECO:0000256" key="1">
    <source>
        <dbReference type="ARBA" id="ARBA00001946"/>
    </source>
</evidence>
<dbReference type="SUPFAM" id="SSF55785">
    <property type="entry name" value="PYP-like sensor domain (PAS domain)"/>
    <property type="match status" value="1"/>
</dbReference>
<dbReference type="InterPro" id="IPR001633">
    <property type="entry name" value="EAL_dom"/>
</dbReference>
<dbReference type="EMBL" id="JABWRE020000001">
    <property type="protein sequence ID" value="MBV4537384.1"/>
    <property type="molecule type" value="Genomic_DNA"/>
</dbReference>
<dbReference type="InterPro" id="IPR035965">
    <property type="entry name" value="PAS-like_dom_sf"/>
</dbReference>
<dbReference type="SMART" id="SM00091">
    <property type="entry name" value="PAS"/>
    <property type="match status" value="1"/>
</dbReference>
<name>A0A923FZG4_9PSED</name>
<dbReference type="CDD" id="cd00130">
    <property type="entry name" value="PAS"/>
    <property type="match status" value="1"/>
</dbReference>
<dbReference type="EMBL" id="JABWRE010000006">
    <property type="protein sequence ID" value="MBC3441200.1"/>
    <property type="molecule type" value="Genomic_DNA"/>
</dbReference>
<dbReference type="NCBIfam" id="TIGR00229">
    <property type="entry name" value="sensory_box"/>
    <property type="match status" value="1"/>
</dbReference>
<gene>
    <name evidence="8" type="ORF">HU737_015540</name>
    <name evidence="7" type="ORF">HU737_10940</name>
    <name evidence="9" type="ORF">KW869_13440</name>
</gene>
<feature type="domain" description="GGDEF" evidence="6">
    <location>
        <begin position="404"/>
        <end position="537"/>
    </location>
</feature>
<dbReference type="PANTHER" id="PTHR44757:SF4">
    <property type="entry name" value="DIGUANYLATE CYCLASE DGCE-RELATED"/>
    <property type="match status" value="1"/>
</dbReference>
<dbReference type="Pfam" id="PF00990">
    <property type="entry name" value="GGDEF"/>
    <property type="match status" value="1"/>
</dbReference>
<evidence type="ECO:0000256" key="3">
    <source>
        <dbReference type="SAM" id="Phobius"/>
    </source>
</evidence>
<dbReference type="PROSITE" id="PS50887">
    <property type="entry name" value="GGDEF"/>
    <property type="match status" value="1"/>
</dbReference>
<dbReference type="SUPFAM" id="SSF55073">
    <property type="entry name" value="Nucleotide cyclase"/>
    <property type="match status" value="1"/>
</dbReference>
<dbReference type="InterPro" id="IPR000014">
    <property type="entry name" value="PAS"/>
</dbReference>
<dbReference type="RefSeq" id="WP_186554748.1">
    <property type="nucleotide sequence ID" value="NZ_JABWRE020000001.1"/>
</dbReference>
<dbReference type="Gene3D" id="3.20.20.450">
    <property type="entry name" value="EAL domain"/>
    <property type="match status" value="1"/>
</dbReference>
<dbReference type="InterPro" id="IPR043128">
    <property type="entry name" value="Rev_trsase/Diguanyl_cyclase"/>
</dbReference>
<accession>A0A923FZG4</accession>
<dbReference type="GO" id="GO:0006355">
    <property type="term" value="P:regulation of DNA-templated transcription"/>
    <property type="evidence" value="ECO:0007669"/>
    <property type="project" value="InterPro"/>
</dbReference>
<keyword evidence="3" id="KW-1133">Transmembrane helix</keyword>
<evidence type="ECO:0000259" key="6">
    <source>
        <dbReference type="PROSITE" id="PS50887"/>
    </source>
</evidence>
<dbReference type="PROSITE" id="PS50883">
    <property type="entry name" value="EAL"/>
    <property type="match status" value="1"/>
</dbReference>
<evidence type="ECO:0000313" key="10">
    <source>
        <dbReference type="Proteomes" id="UP001621534"/>
    </source>
</evidence>
<keyword evidence="10" id="KW-1185">Reference proteome</keyword>
<comment type="caution">
    <text evidence="7">The sequence shown here is derived from an EMBL/GenBank/DDBJ whole genome shotgun (WGS) entry which is preliminary data.</text>
</comment>
<dbReference type="Pfam" id="PF00563">
    <property type="entry name" value="EAL"/>
    <property type="match status" value="1"/>
</dbReference>
<evidence type="ECO:0000313" key="9">
    <source>
        <dbReference type="EMBL" id="MFK5734541.1"/>
    </source>
</evidence>
<dbReference type="Proteomes" id="UP001621534">
    <property type="component" value="Unassembled WGS sequence"/>
</dbReference>
<dbReference type="FunFam" id="3.30.70.270:FF:000001">
    <property type="entry name" value="Diguanylate cyclase domain protein"/>
    <property type="match status" value="1"/>
</dbReference>
<evidence type="ECO:0000259" key="5">
    <source>
        <dbReference type="PROSITE" id="PS50883"/>
    </source>
</evidence>
<dbReference type="Gene3D" id="3.30.70.270">
    <property type="match status" value="1"/>
</dbReference>
<comment type="subcellular location">
    <subcellularLocation>
        <location evidence="2">Cell inner membrane</location>
    </subcellularLocation>
</comment>
<dbReference type="EMBL" id="JAHWXS010000013">
    <property type="protein sequence ID" value="MFK5734541.1"/>
    <property type="molecule type" value="Genomic_DNA"/>
</dbReference>
<evidence type="ECO:0000259" key="4">
    <source>
        <dbReference type="PROSITE" id="PS50112"/>
    </source>
</evidence>
<feature type="domain" description="EAL" evidence="5">
    <location>
        <begin position="548"/>
        <end position="805"/>
    </location>
</feature>
<reference evidence="7" key="2">
    <citation type="journal article" date="2020" name="Microorganisms">
        <title>Reliable Identification of Environmental Pseudomonas Isolates Using the rpoD Gene.</title>
        <authorList>
            <consortium name="The Broad Institute Genome Sequencing Platform"/>
            <person name="Girard L."/>
            <person name="Lood C."/>
            <person name="Rokni-Zadeh H."/>
            <person name="van Noort V."/>
            <person name="Lavigne R."/>
            <person name="De Mot R."/>
        </authorList>
    </citation>
    <scope>NUCLEOTIDE SEQUENCE</scope>
    <source>
        <strain evidence="7">SWRI10</strain>
    </source>
</reference>
<evidence type="ECO:0000256" key="2">
    <source>
        <dbReference type="ARBA" id="ARBA00004533"/>
    </source>
</evidence>
<dbReference type="InterPro" id="IPR052155">
    <property type="entry name" value="Biofilm_reg_signaling"/>
</dbReference>
<dbReference type="GO" id="GO:0005886">
    <property type="term" value="C:plasma membrane"/>
    <property type="evidence" value="ECO:0007669"/>
    <property type="project" value="UniProtKB-SubCell"/>
</dbReference>
<protein>
    <submittedName>
        <fullName evidence="7">EAL domain-containing protein</fullName>
    </submittedName>
</protein>
<dbReference type="InterPro" id="IPR029787">
    <property type="entry name" value="Nucleotide_cyclase"/>
</dbReference>
<dbReference type="NCBIfam" id="TIGR00254">
    <property type="entry name" value="GGDEF"/>
    <property type="match status" value="1"/>
</dbReference>
<feature type="domain" description="PAS" evidence="4">
    <location>
        <begin position="243"/>
        <end position="316"/>
    </location>
</feature>
<feature type="transmembrane region" description="Helical" evidence="3">
    <location>
        <begin position="12"/>
        <end position="35"/>
    </location>
</feature>
<evidence type="ECO:0000313" key="8">
    <source>
        <dbReference type="EMBL" id="MBV4537384.1"/>
    </source>
</evidence>
<dbReference type="SMART" id="SM00052">
    <property type="entry name" value="EAL"/>
    <property type="match status" value="1"/>
</dbReference>
<sequence>MKGIRTLEAPKLLGIIWPFVAVVIFQVLLGSLSLYTLSAVRAYVAGESLWSKAQKDAIYYLNLYAESPSERIFQRYRQAIAVPQGDHELRLALDQLNPDLDAARAGILQGGNHPDDVTRIIWFYRNFRHISYMETAISYWDIGDDYLRQLDILANEMRTGFASGQPDPEQISAWKARIVNINEGVTPAAKAFSDALGEGSRVLLKVLLITNLLTALFLITMAWRRSSKLLAQRQAFASALQAERERAQITLESIGDAVITADVEGNIVFMNPAAEQLTHWQAGPAHGLPLTALFSLVDEHSDEDARSLVEQVLSGSLKGGAEHARLIQRLDGSTVSINLVGSPIISAGKVSGIVLVLHDMTQERQYIANLSWQATHDALTGLANRREFEYRLEQALNSLARQAGRHSLMFLDLDQFKLVNDTCGHAAGDELLRHICAVLQSGLREGDTLARLGGDEFGVLLENCPAEQAERIAEHLRQLVQSLHFVWKGRPFITTVSIGLVHMAQAPSTLEASLRAADMACYMAKEKGRNRVQVYHADDSELSMRFGEMAWIQRLHVALEENRFCLYAQEIAPLSYQEGPGHIEILLRLHDESGRTVMPDSFIPAAERYGLMTALDRWVVRNVFQIIRQCLDEDRGGPLAMCAINLSGSSIGDDKFLEYLQRLFGEFDIPPRLICFEITETSAIANLGSAIRFINELKGLGCRFSLDDFCAGMSSFAYLKHLPVDFLKIDGSFVKDMLDDPINRAMVEVINHIGHVMGKRTIAEFVETPLIEQALQEIGVDYAQGYLIERPQVFTCDSLQRQRIAARPLLQRAPGTFR</sequence>